<feature type="transmembrane region" description="Helical" evidence="6">
    <location>
        <begin position="165"/>
        <end position="194"/>
    </location>
</feature>
<feature type="domain" description="TECPR1-like DysF" evidence="7">
    <location>
        <begin position="123"/>
        <end position="487"/>
    </location>
</feature>
<keyword evidence="9" id="KW-1185">Reference proteome</keyword>
<sequence length="501" mass="54842">MSPGTLHLPLDYVSVPPCATRLRDTPSSPQSSVAAESSTRLTPKLTTTALPRPSQARPPSLLSSPASTPSSSQPLSPSKLAYSSIPSLLLASTLQIPANANSVPEPAARTRKGSVKLVSTRDPLSIPITTVNFRRFVSKSGPVFWLQDRVEEVVMWRKGNRYTAVWMGVYAFLCYFPCLVLLLPHVIVLSILLATHPSLRSNDDLDAEAKPAPTPTPAQASEGSAVWLANVQAIQNLMGVFSDFHDAVLPIVPHLTHASPYTPIILTFTIVSLLVVLPLLPLLPLRPTFLVLGLFPLFCTHPITLHMLLPALLGGGRPVLNSLRTQLARLIDNDRLEDRHWHATLREVELFENERWVALAGRSGSMMTRTVSDAGDDAAKVGSDAGWAKANLKLGERKAWTRGRDGWSGVGEDGSADVSNLTFALEPGWAFVETEDWRPDLEGSWVAPGMADSIGWVYTNDAWLDPHSAPLEEWRVTGMTRRRRWTRRIYHHGDAEAGEGV</sequence>
<evidence type="ECO:0000313" key="9">
    <source>
        <dbReference type="Proteomes" id="UP000076727"/>
    </source>
</evidence>
<feature type="transmembrane region" description="Helical" evidence="6">
    <location>
        <begin position="261"/>
        <end position="282"/>
    </location>
</feature>
<evidence type="ECO:0000256" key="3">
    <source>
        <dbReference type="ARBA" id="ARBA00022989"/>
    </source>
</evidence>
<dbReference type="EMBL" id="KV429078">
    <property type="protein sequence ID" value="KZT67265.1"/>
    <property type="molecule type" value="Genomic_DNA"/>
</dbReference>
<dbReference type="AlphaFoldDB" id="A0A165NR30"/>
<comment type="subcellular location">
    <subcellularLocation>
        <location evidence="1">Membrane</location>
        <topology evidence="1">Multi-pass membrane protein</topology>
    </subcellularLocation>
</comment>
<name>A0A165NR30_9APHY</name>
<reference evidence="8 9" key="1">
    <citation type="journal article" date="2016" name="Mol. Biol. Evol.">
        <title>Comparative Genomics of Early-Diverging Mushroom-Forming Fungi Provides Insights into the Origins of Lignocellulose Decay Capabilities.</title>
        <authorList>
            <person name="Nagy L.G."/>
            <person name="Riley R."/>
            <person name="Tritt A."/>
            <person name="Adam C."/>
            <person name="Daum C."/>
            <person name="Floudas D."/>
            <person name="Sun H."/>
            <person name="Yadav J.S."/>
            <person name="Pangilinan J."/>
            <person name="Larsson K.H."/>
            <person name="Matsuura K."/>
            <person name="Barry K."/>
            <person name="Labutti K."/>
            <person name="Kuo R."/>
            <person name="Ohm R.A."/>
            <person name="Bhattacharya S.S."/>
            <person name="Shirouzu T."/>
            <person name="Yoshinaga Y."/>
            <person name="Martin F.M."/>
            <person name="Grigoriev I.V."/>
            <person name="Hibbett D.S."/>
        </authorList>
    </citation>
    <scope>NUCLEOTIDE SEQUENCE [LARGE SCALE GENOMIC DNA]</scope>
    <source>
        <strain evidence="8 9">L-15889</strain>
    </source>
</reference>
<evidence type="ECO:0000256" key="1">
    <source>
        <dbReference type="ARBA" id="ARBA00004141"/>
    </source>
</evidence>
<feature type="compositionally biased region" description="Low complexity" evidence="5">
    <location>
        <begin position="50"/>
        <end position="78"/>
    </location>
</feature>
<feature type="compositionally biased region" description="Polar residues" evidence="5">
    <location>
        <begin position="39"/>
        <end position="49"/>
    </location>
</feature>
<evidence type="ECO:0000313" key="8">
    <source>
        <dbReference type="EMBL" id="KZT67265.1"/>
    </source>
</evidence>
<feature type="compositionally biased region" description="Low complexity" evidence="5">
    <location>
        <begin position="26"/>
        <end position="38"/>
    </location>
</feature>
<evidence type="ECO:0000256" key="6">
    <source>
        <dbReference type="SAM" id="Phobius"/>
    </source>
</evidence>
<gene>
    <name evidence="8" type="ORF">DAEQUDRAFT_767327</name>
</gene>
<dbReference type="GO" id="GO:0005778">
    <property type="term" value="C:peroxisomal membrane"/>
    <property type="evidence" value="ECO:0007669"/>
    <property type="project" value="TreeGrafter"/>
</dbReference>
<dbReference type="GO" id="GO:0007031">
    <property type="term" value="P:peroxisome organization"/>
    <property type="evidence" value="ECO:0007669"/>
    <property type="project" value="UniProtKB-ARBA"/>
</dbReference>
<dbReference type="Pfam" id="PF06398">
    <property type="entry name" value="Pex24p"/>
    <property type="match status" value="1"/>
</dbReference>
<protein>
    <recommendedName>
        <fullName evidence="7">TECPR1-like DysF domain-containing protein</fullName>
    </recommendedName>
</protein>
<evidence type="ECO:0000259" key="7">
    <source>
        <dbReference type="Pfam" id="PF06398"/>
    </source>
</evidence>
<dbReference type="Proteomes" id="UP000076727">
    <property type="component" value="Unassembled WGS sequence"/>
</dbReference>
<organism evidence="8 9">
    <name type="scientific">Daedalea quercina L-15889</name>
    <dbReference type="NCBI Taxonomy" id="1314783"/>
    <lineage>
        <taxon>Eukaryota</taxon>
        <taxon>Fungi</taxon>
        <taxon>Dikarya</taxon>
        <taxon>Basidiomycota</taxon>
        <taxon>Agaricomycotina</taxon>
        <taxon>Agaricomycetes</taxon>
        <taxon>Polyporales</taxon>
        <taxon>Fomitopsis</taxon>
    </lineage>
</organism>
<evidence type="ECO:0000256" key="5">
    <source>
        <dbReference type="SAM" id="MobiDB-lite"/>
    </source>
</evidence>
<evidence type="ECO:0000256" key="4">
    <source>
        <dbReference type="ARBA" id="ARBA00023136"/>
    </source>
</evidence>
<keyword evidence="2 6" id="KW-0812">Transmembrane</keyword>
<feature type="transmembrane region" description="Helical" evidence="6">
    <location>
        <begin position="289"/>
        <end position="313"/>
    </location>
</feature>
<keyword evidence="3 6" id="KW-1133">Transmembrane helix</keyword>
<accession>A0A165NR30</accession>
<dbReference type="PANTHER" id="PTHR28304:SF2">
    <property type="entry name" value="PEROXISOMAL MEMBRANE PROTEIN PEX29"/>
    <property type="match status" value="1"/>
</dbReference>
<dbReference type="STRING" id="1314783.A0A165NR30"/>
<dbReference type="InterPro" id="IPR010482">
    <property type="entry name" value="TECPR1-like_DysF"/>
</dbReference>
<dbReference type="PANTHER" id="PTHR28304">
    <property type="entry name" value="PEROXISOMAL MEMBRANE PROTEIN PEX29"/>
    <property type="match status" value="1"/>
</dbReference>
<proteinExistence type="predicted"/>
<evidence type="ECO:0000256" key="2">
    <source>
        <dbReference type="ARBA" id="ARBA00022692"/>
    </source>
</evidence>
<keyword evidence="4 6" id="KW-0472">Membrane</keyword>
<dbReference type="InterPro" id="IPR052816">
    <property type="entry name" value="Peroxisomal_Membrane_PEX28-32"/>
</dbReference>
<dbReference type="OrthoDB" id="74314at2759"/>
<feature type="region of interest" description="Disordered" evidence="5">
    <location>
        <begin position="21"/>
        <end position="78"/>
    </location>
</feature>